<reference evidence="3" key="1">
    <citation type="submission" date="2020-04" db="EMBL/GenBank/DDBJ databases">
        <title>Analysis of mating type loci in Filobasidium floriforme.</title>
        <authorList>
            <person name="Nowrousian M."/>
        </authorList>
    </citation>
    <scope>NUCLEOTIDE SEQUENCE</scope>
    <source>
        <strain evidence="3">CBS 6242</strain>
    </source>
</reference>
<dbReference type="Pfam" id="PF01822">
    <property type="entry name" value="WSC"/>
    <property type="match status" value="2"/>
</dbReference>
<dbReference type="Pfam" id="PF09362">
    <property type="entry name" value="DUF1996"/>
    <property type="match status" value="1"/>
</dbReference>
<dbReference type="PANTHER" id="PTHR43662:SF3">
    <property type="entry name" value="DOMAIN PROTEIN, PUTATIVE (AFU_ORTHOLOGUE AFUA_6G11970)-RELATED"/>
    <property type="match status" value="1"/>
</dbReference>
<proteinExistence type="predicted"/>
<evidence type="ECO:0000256" key="1">
    <source>
        <dbReference type="SAM" id="SignalP"/>
    </source>
</evidence>
<accession>A0A8K0JKZ8</accession>
<dbReference type="PROSITE" id="PS51212">
    <property type="entry name" value="WSC"/>
    <property type="match status" value="2"/>
</dbReference>
<gene>
    <name evidence="3" type="ORF">FFLO_03634</name>
</gene>
<organism evidence="3 4">
    <name type="scientific">Filobasidium floriforme</name>
    <dbReference type="NCBI Taxonomy" id="5210"/>
    <lineage>
        <taxon>Eukaryota</taxon>
        <taxon>Fungi</taxon>
        <taxon>Dikarya</taxon>
        <taxon>Basidiomycota</taxon>
        <taxon>Agaricomycotina</taxon>
        <taxon>Tremellomycetes</taxon>
        <taxon>Filobasidiales</taxon>
        <taxon>Filobasidiaceae</taxon>
        <taxon>Filobasidium</taxon>
    </lineage>
</organism>
<feature type="domain" description="WSC" evidence="2">
    <location>
        <begin position="364"/>
        <end position="460"/>
    </location>
</feature>
<comment type="caution">
    <text evidence="3">The sequence shown here is derived from an EMBL/GenBank/DDBJ whole genome shotgun (WGS) entry which is preliminary data.</text>
</comment>
<sequence>MKIVALLSALAAYTASVEAFFILTHPILEVTRLDPIINPGEVSSHMHTIIGGSNFDKTVDYASTQQGKCTTAPISIDKSSYWTPQLYSYSEGKYTMIPASYVNTYYLPRSKKLPVAFPEGLRMVSGDPYRRTFDPKNPDHQAISFVCLTGQSHSGDARYNQRNSFFEVPCDAMRMQVNFRQCGNGQLDSPDHKSHMAWASGGLDGGDCPDTHPIAYPELFYEFVYPVGQFPFNTTAGAINWVLANGDTTGYGFHGDFISGWPHDDGNGVNVLESAIQTCNGDTGLGIGGVLDDCPAFLPHINNAAAQACIPENPLVSENIGDHGPLDRLPGNNPLWVGTGPKPSFSDYTESAGFVDVQETLTTGWKDLGCFAEPKGSRALTAASTTSDSMTRNTCIAFCAGKGLQYAAVEYGRECYCDSQLRNGATLNATLDWYKCNMKCSASEYETCGGSATYELFNNPDLAPAAISTQLPSGWQDAGCRAEGAGGRALAGYATSGKNMTVKTCVETCAGRGYSIAGVEYGQECYCANSFSNGGGATASGCTMSCAGDVTRTCGGSSRLNVYSNNATILGAPAAASKKRSVALRV</sequence>
<feature type="signal peptide" evidence="1">
    <location>
        <begin position="1"/>
        <end position="19"/>
    </location>
</feature>
<dbReference type="InterPro" id="IPR018535">
    <property type="entry name" value="DUF1996"/>
</dbReference>
<dbReference type="InterPro" id="IPR002889">
    <property type="entry name" value="WSC_carb-bd"/>
</dbReference>
<feature type="domain" description="WSC" evidence="2">
    <location>
        <begin position="474"/>
        <end position="566"/>
    </location>
</feature>
<evidence type="ECO:0000259" key="2">
    <source>
        <dbReference type="PROSITE" id="PS51212"/>
    </source>
</evidence>
<protein>
    <recommendedName>
        <fullName evidence="2">WSC domain-containing protein</fullName>
    </recommendedName>
</protein>
<name>A0A8K0JKZ8_9TREE</name>
<dbReference type="EMBL" id="JABELV010000068">
    <property type="protein sequence ID" value="KAG7535888.1"/>
    <property type="molecule type" value="Genomic_DNA"/>
</dbReference>
<dbReference type="PANTHER" id="PTHR43662">
    <property type="match status" value="1"/>
</dbReference>
<dbReference type="Proteomes" id="UP000812966">
    <property type="component" value="Unassembled WGS sequence"/>
</dbReference>
<dbReference type="AlphaFoldDB" id="A0A8K0JKZ8"/>
<dbReference type="SMART" id="SM00321">
    <property type="entry name" value="WSC"/>
    <property type="match status" value="2"/>
</dbReference>
<keyword evidence="4" id="KW-1185">Reference proteome</keyword>
<evidence type="ECO:0000313" key="4">
    <source>
        <dbReference type="Proteomes" id="UP000812966"/>
    </source>
</evidence>
<feature type="chain" id="PRO_5035421909" description="WSC domain-containing protein" evidence="1">
    <location>
        <begin position="20"/>
        <end position="586"/>
    </location>
</feature>
<keyword evidence="1" id="KW-0732">Signal</keyword>
<evidence type="ECO:0000313" key="3">
    <source>
        <dbReference type="EMBL" id="KAG7535888.1"/>
    </source>
</evidence>